<protein>
    <submittedName>
        <fullName evidence="7">D-3-phosphoglycerate dehydrogenase</fullName>
        <ecNumber evidence="7">1.1.1.95</ecNumber>
    </submittedName>
</protein>
<keyword evidence="8" id="KW-1185">Reference proteome</keyword>
<evidence type="ECO:0000256" key="2">
    <source>
        <dbReference type="ARBA" id="ARBA00023002"/>
    </source>
</evidence>
<dbReference type="InterPro" id="IPR029753">
    <property type="entry name" value="D-isomer_DH_CS"/>
</dbReference>
<dbReference type="SUPFAM" id="SSF51735">
    <property type="entry name" value="NAD(P)-binding Rossmann-fold domains"/>
    <property type="match status" value="1"/>
</dbReference>
<evidence type="ECO:0000256" key="1">
    <source>
        <dbReference type="ARBA" id="ARBA00005854"/>
    </source>
</evidence>
<dbReference type="Proteomes" id="UP001204798">
    <property type="component" value="Unassembled WGS sequence"/>
</dbReference>
<organism evidence="7 8">
    <name type="scientific">Candidatus Fervidibacter sacchari</name>
    <dbReference type="NCBI Taxonomy" id="1448929"/>
    <lineage>
        <taxon>Bacteria</taxon>
        <taxon>Candidatus Fervidibacterota</taxon>
        <taxon>Candidatus Fervidibacter</taxon>
    </lineage>
</organism>
<evidence type="ECO:0000259" key="5">
    <source>
        <dbReference type="Pfam" id="PF00389"/>
    </source>
</evidence>
<gene>
    <name evidence="7" type="ORF">M2350_003386</name>
</gene>
<dbReference type="Pfam" id="PF02826">
    <property type="entry name" value="2-Hacid_dh_C"/>
    <property type="match status" value="1"/>
</dbReference>
<evidence type="ECO:0000313" key="8">
    <source>
        <dbReference type="Proteomes" id="UP001204798"/>
    </source>
</evidence>
<reference evidence="7 8" key="1">
    <citation type="submission" date="2022-08" db="EMBL/GenBank/DDBJ databases">
        <title>Bacterial and archaeal communities from various locations to study Microbial Dark Matter (Phase II).</title>
        <authorList>
            <person name="Stepanauskas R."/>
        </authorList>
    </citation>
    <scope>NUCLEOTIDE SEQUENCE [LARGE SCALE GENOMIC DNA]</scope>
    <source>
        <strain evidence="7 8">PD1</strain>
    </source>
</reference>
<feature type="domain" description="D-isomer specific 2-hydroxyacid dehydrogenase catalytic" evidence="5">
    <location>
        <begin position="17"/>
        <end position="316"/>
    </location>
</feature>
<dbReference type="InterPro" id="IPR036291">
    <property type="entry name" value="NAD(P)-bd_dom_sf"/>
</dbReference>
<dbReference type="PANTHER" id="PTHR43761:SF1">
    <property type="entry name" value="D-ISOMER SPECIFIC 2-HYDROXYACID DEHYDROGENASE CATALYTIC DOMAIN-CONTAINING PROTEIN-RELATED"/>
    <property type="match status" value="1"/>
</dbReference>
<dbReference type="PROSITE" id="PS00670">
    <property type="entry name" value="D_2_HYDROXYACID_DH_2"/>
    <property type="match status" value="1"/>
</dbReference>
<dbReference type="InterPro" id="IPR006140">
    <property type="entry name" value="D-isomer_DH_NAD-bd"/>
</dbReference>
<sequence>MPKVVITDAEFSDISWEREFLARHGIELLFPNSFVVEDVLPLLIDADAIVTNRCPITRQVIEQLRRCRVIVRYGVGVDNVDVETATEKGIIVCNVPDYSTDDVATHTVALLLCCWRKIHFGDAALKRGEWQRYTSIAPVYRTVGKTVGLFGFGRIGKRVSELLYPFGFKIIAYDPYLTEEEFLLHGAERVSFEDLLSRSDAISLHAPLTNETKGIFNREAFARMKRGVIFVNTARGGLVDEEALLWALDEGIVAAAGLDVFVNEPNPDPRLVRHPKVIATPHWAWYSEEAMWDLRRKVAEQVVQALKGERPNYAVNLKGVRSKNPDLPAHDSA</sequence>
<feature type="domain" description="D-isomer specific 2-hydroxyacid dehydrogenase NAD-binding" evidence="6">
    <location>
        <begin position="108"/>
        <end position="284"/>
    </location>
</feature>
<proteinExistence type="inferred from homology"/>
<evidence type="ECO:0000259" key="6">
    <source>
        <dbReference type="Pfam" id="PF02826"/>
    </source>
</evidence>
<keyword evidence="2 4" id="KW-0560">Oxidoreductase</keyword>
<evidence type="ECO:0000256" key="4">
    <source>
        <dbReference type="RuleBase" id="RU003719"/>
    </source>
</evidence>
<dbReference type="PANTHER" id="PTHR43761">
    <property type="entry name" value="D-ISOMER SPECIFIC 2-HYDROXYACID DEHYDROGENASE FAMILY PROTEIN (AFU_ORTHOLOGUE AFUA_1G13630)"/>
    <property type="match status" value="1"/>
</dbReference>
<dbReference type="SUPFAM" id="SSF52283">
    <property type="entry name" value="Formate/glycerate dehydrogenase catalytic domain-like"/>
    <property type="match status" value="1"/>
</dbReference>
<evidence type="ECO:0000256" key="3">
    <source>
        <dbReference type="ARBA" id="ARBA00023027"/>
    </source>
</evidence>
<dbReference type="EMBL" id="JANUCP010000008">
    <property type="protein sequence ID" value="MCS3920945.1"/>
    <property type="molecule type" value="Genomic_DNA"/>
</dbReference>
<dbReference type="InterPro" id="IPR006139">
    <property type="entry name" value="D-isomer_2_OHA_DH_cat_dom"/>
</dbReference>
<dbReference type="PROSITE" id="PS00671">
    <property type="entry name" value="D_2_HYDROXYACID_DH_3"/>
    <property type="match status" value="1"/>
</dbReference>
<keyword evidence="3" id="KW-0520">NAD</keyword>
<dbReference type="Gene3D" id="3.40.50.720">
    <property type="entry name" value="NAD(P)-binding Rossmann-like Domain"/>
    <property type="match status" value="2"/>
</dbReference>
<dbReference type="CDD" id="cd05299">
    <property type="entry name" value="CtBP_dh"/>
    <property type="match status" value="1"/>
</dbReference>
<comment type="similarity">
    <text evidence="1 4">Belongs to the D-isomer specific 2-hydroxyacid dehydrogenase family.</text>
</comment>
<comment type="caution">
    <text evidence="7">The sequence shown here is derived from an EMBL/GenBank/DDBJ whole genome shotgun (WGS) entry which is preliminary data.</text>
</comment>
<dbReference type="InterPro" id="IPR043322">
    <property type="entry name" value="CtBP"/>
</dbReference>
<dbReference type="EC" id="1.1.1.95" evidence="7"/>
<evidence type="ECO:0000313" key="7">
    <source>
        <dbReference type="EMBL" id="MCS3920945.1"/>
    </source>
</evidence>
<accession>A0ABT2ESK2</accession>
<dbReference type="RefSeq" id="WP_259101423.1">
    <property type="nucleotide sequence ID" value="NZ_CP130454.1"/>
</dbReference>
<dbReference type="GO" id="GO:0004617">
    <property type="term" value="F:phosphoglycerate dehydrogenase activity"/>
    <property type="evidence" value="ECO:0007669"/>
    <property type="project" value="UniProtKB-EC"/>
</dbReference>
<dbReference type="InterPro" id="IPR050418">
    <property type="entry name" value="D-iso_2-hydroxyacid_DH_PdxB"/>
</dbReference>
<dbReference type="Pfam" id="PF00389">
    <property type="entry name" value="2-Hacid_dh"/>
    <property type="match status" value="1"/>
</dbReference>
<name>A0ABT2ESK2_9BACT</name>